<keyword evidence="3" id="KW-1185">Reference proteome</keyword>
<accession>A0A6G0TUQ4</accession>
<keyword evidence="1" id="KW-1133">Transmembrane helix</keyword>
<evidence type="ECO:0000313" key="2">
    <source>
        <dbReference type="EMBL" id="KAE9538930.1"/>
    </source>
</evidence>
<name>A0A6G0TUQ4_APHGL</name>
<dbReference type="Proteomes" id="UP000475862">
    <property type="component" value="Unassembled WGS sequence"/>
</dbReference>
<organism evidence="2 3">
    <name type="scientific">Aphis glycines</name>
    <name type="common">Soybean aphid</name>
    <dbReference type="NCBI Taxonomy" id="307491"/>
    <lineage>
        <taxon>Eukaryota</taxon>
        <taxon>Metazoa</taxon>
        <taxon>Ecdysozoa</taxon>
        <taxon>Arthropoda</taxon>
        <taxon>Hexapoda</taxon>
        <taxon>Insecta</taxon>
        <taxon>Pterygota</taxon>
        <taxon>Neoptera</taxon>
        <taxon>Paraneoptera</taxon>
        <taxon>Hemiptera</taxon>
        <taxon>Sternorrhyncha</taxon>
        <taxon>Aphidomorpha</taxon>
        <taxon>Aphidoidea</taxon>
        <taxon>Aphididae</taxon>
        <taxon>Aphidini</taxon>
        <taxon>Aphis</taxon>
        <taxon>Aphis</taxon>
    </lineage>
</organism>
<reference evidence="2 3" key="1">
    <citation type="submission" date="2019-08" db="EMBL/GenBank/DDBJ databases">
        <title>The genome of the soybean aphid Biotype 1, its phylome, world population structure and adaptation to the North American continent.</title>
        <authorList>
            <person name="Giordano R."/>
            <person name="Donthu R.K."/>
            <person name="Hernandez A.G."/>
            <person name="Wright C.L."/>
            <person name="Zimin A.V."/>
        </authorList>
    </citation>
    <scope>NUCLEOTIDE SEQUENCE [LARGE SCALE GENOMIC DNA]</scope>
    <source>
        <tissue evidence="2">Whole aphids</tissue>
    </source>
</reference>
<feature type="transmembrane region" description="Helical" evidence="1">
    <location>
        <begin position="341"/>
        <end position="365"/>
    </location>
</feature>
<protein>
    <submittedName>
        <fullName evidence="2">Uncharacterized protein</fullName>
    </submittedName>
</protein>
<dbReference type="OrthoDB" id="6763801at2759"/>
<evidence type="ECO:0000313" key="3">
    <source>
        <dbReference type="Proteomes" id="UP000475862"/>
    </source>
</evidence>
<dbReference type="AlphaFoldDB" id="A0A6G0TUQ4"/>
<keyword evidence="1" id="KW-0472">Membrane</keyword>
<sequence length="412" mass="48468">MLFFNICSKCETSRSLVCLNLTSKKHTFTVEDKLPKLDNSICNYHHDALDSFTNSLVLENMMKWKSDNSVSTNHKLSRVKSNSIFELCDDPDHLTTYLQQCLDGYSQVSESALNQFRLTMARHGKINGLVLIERLNKKYGYCIKESDLQMNFAEAYWTNGNLHSMFKIFESTYSVESIKVNYVLEPIINTIVKTHGAASVVMVSKFVNSIVIQYRDYHPMCILWKYLFLSELYNDNLEAEKLIQKNTNLIENIQYLTPVLTKKLLKTHKIDYVQKMLIILLKHKRMEPYQWILDTLGNVSQCKEIMKHSIELNVPLTEAQQSRLIRMVFNNKHQQKINKELSIIFFFFNQIFIYCFIYYIILVMLNNINNKKTIFKMVTLTVILKKYIKNKLEKVIIINSYYYNVIKINPSH</sequence>
<comment type="caution">
    <text evidence="2">The sequence shown here is derived from an EMBL/GenBank/DDBJ whole genome shotgun (WGS) entry which is preliminary data.</text>
</comment>
<evidence type="ECO:0000256" key="1">
    <source>
        <dbReference type="SAM" id="Phobius"/>
    </source>
</evidence>
<dbReference type="EMBL" id="VYZN01000015">
    <property type="protein sequence ID" value="KAE9538930.1"/>
    <property type="molecule type" value="Genomic_DNA"/>
</dbReference>
<keyword evidence="1" id="KW-0812">Transmembrane</keyword>
<gene>
    <name evidence="2" type="ORF">AGLY_005512</name>
</gene>
<proteinExistence type="predicted"/>